<dbReference type="SUPFAM" id="SSF51182">
    <property type="entry name" value="RmlC-like cupins"/>
    <property type="match status" value="1"/>
</dbReference>
<dbReference type="InterPro" id="IPR018060">
    <property type="entry name" value="HTH_AraC"/>
</dbReference>
<name>A0A150XYR6_9BACT</name>
<dbReference type="Gene3D" id="2.60.120.10">
    <property type="entry name" value="Jelly Rolls"/>
    <property type="match status" value="1"/>
</dbReference>
<dbReference type="PROSITE" id="PS01124">
    <property type="entry name" value="HTH_ARAC_FAMILY_2"/>
    <property type="match status" value="1"/>
</dbReference>
<dbReference type="InterPro" id="IPR009057">
    <property type="entry name" value="Homeodomain-like_sf"/>
</dbReference>
<evidence type="ECO:0000256" key="1">
    <source>
        <dbReference type="ARBA" id="ARBA00023015"/>
    </source>
</evidence>
<gene>
    <name evidence="5" type="ORF">AWN68_02765</name>
</gene>
<dbReference type="SUPFAM" id="SSF46689">
    <property type="entry name" value="Homeodomain-like"/>
    <property type="match status" value="2"/>
</dbReference>
<accession>A0A150XYR6</accession>
<dbReference type="Proteomes" id="UP000075615">
    <property type="component" value="Unassembled WGS sequence"/>
</dbReference>
<dbReference type="InterPro" id="IPR018062">
    <property type="entry name" value="HTH_AraC-typ_CS"/>
</dbReference>
<dbReference type="Gene3D" id="1.10.10.60">
    <property type="entry name" value="Homeodomain-like"/>
    <property type="match status" value="2"/>
</dbReference>
<keyword evidence="3" id="KW-0804">Transcription</keyword>
<dbReference type="InterPro" id="IPR011051">
    <property type="entry name" value="RmlC_Cupin_sf"/>
</dbReference>
<dbReference type="PROSITE" id="PS00041">
    <property type="entry name" value="HTH_ARAC_FAMILY_1"/>
    <property type="match status" value="1"/>
</dbReference>
<feature type="domain" description="HTH araC/xylS-type" evidence="4">
    <location>
        <begin position="189"/>
        <end position="287"/>
    </location>
</feature>
<proteinExistence type="predicted"/>
<dbReference type="STRING" id="296218.AWN68_02765"/>
<evidence type="ECO:0000256" key="2">
    <source>
        <dbReference type="ARBA" id="ARBA00023125"/>
    </source>
</evidence>
<dbReference type="SMART" id="SM00342">
    <property type="entry name" value="HTH_ARAC"/>
    <property type="match status" value="1"/>
</dbReference>
<dbReference type="CDD" id="cd06976">
    <property type="entry name" value="cupin_MtlR-like_N"/>
    <property type="match status" value="1"/>
</dbReference>
<dbReference type="InterPro" id="IPR014710">
    <property type="entry name" value="RmlC-like_jellyroll"/>
</dbReference>
<dbReference type="GO" id="GO:0003700">
    <property type="term" value="F:DNA-binding transcription factor activity"/>
    <property type="evidence" value="ECO:0007669"/>
    <property type="project" value="InterPro"/>
</dbReference>
<sequence length="293" mass="34077">MSVKATLLKRHTAPDHSFAIAKHDFPYFLKVWHYHTALELVHIVRSEGTRFVGDNIDRFKAGELILLGSNLPHMYQNDEAYFKEGSSLRAEALAIHFDPSFLKTSLVDVPEFREIHQLFERAKLGLKFSKETTGKVRPLILELSALNDLDRMIHFLSVLSLLSKDKSAQTIASPGFVNHFEKTEGSKLEKVYDYVMNNFQEGIEVNHIADLVSMNKSSFCRYFKQTTQRTFTEFLNEVRIGFACKMLMEKQMSILEISYHSGYNNISHFNRQFRKKMQLSPTEYIYQRKSKFI</sequence>
<dbReference type="PANTHER" id="PTHR43280:SF27">
    <property type="entry name" value="TRANSCRIPTIONAL REGULATOR MTLR"/>
    <property type="match status" value="1"/>
</dbReference>
<dbReference type="GO" id="GO:0043565">
    <property type="term" value="F:sequence-specific DNA binding"/>
    <property type="evidence" value="ECO:0007669"/>
    <property type="project" value="InterPro"/>
</dbReference>
<dbReference type="Pfam" id="PF12833">
    <property type="entry name" value="HTH_18"/>
    <property type="match status" value="1"/>
</dbReference>
<dbReference type="EMBL" id="LRDB01000001">
    <property type="protein sequence ID" value="KYG83745.1"/>
    <property type="molecule type" value="Genomic_DNA"/>
</dbReference>
<reference evidence="5 6" key="1">
    <citation type="submission" date="2016-01" db="EMBL/GenBank/DDBJ databases">
        <title>Genome sequencing of Roseivirga echinicomitans KMM 6058.</title>
        <authorList>
            <person name="Selvaratnam C."/>
            <person name="Thevarajoo S."/>
            <person name="Goh K.M."/>
            <person name="Ee R."/>
            <person name="Chan K.-G."/>
            <person name="Chong C.S."/>
        </authorList>
    </citation>
    <scope>NUCLEOTIDE SEQUENCE [LARGE SCALE GENOMIC DNA]</scope>
    <source>
        <strain evidence="5 6">KMM 6058</strain>
    </source>
</reference>
<keyword evidence="2" id="KW-0238">DNA-binding</keyword>
<dbReference type="AlphaFoldDB" id="A0A150XYR6"/>
<evidence type="ECO:0000256" key="3">
    <source>
        <dbReference type="ARBA" id="ARBA00023163"/>
    </source>
</evidence>
<protein>
    <recommendedName>
        <fullName evidence="4">HTH araC/xylS-type domain-containing protein</fullName>
    </recommendedName>
</protein>
<evidence type="ECO:0000313" key="5">
    <source>
        <dbReference type="EMBL" id="KYG83745.1"/>
    </source>
</evidence>
<keyword evidence="6" id="KW-1185">Reference proteome</keyword>
<evidence type="ECO:0000259" key="4">
    <source>
        <dbReference type="PROSITE" id="PS01124"/>
    </source>
</evidence>
<keyword evidence="1" id="KW-0805">Transcription regulation</keyword>
<dbReference type="PANTHER" id="PTHR43280">
    <property type="entry name" value="ARAC-FAMILY TRANSCRIPTIONAL REGULATOR"/>
    <property type="match status" value="1"/>
</dbReference>
<evidence type="ECO:0000313" key="6">
    <source>
        <dbReference type="Proteomes" id="UP000075615"/>
    </source>
</evidence>
<comment type="caution">
    <text evidence="5">The sequence shown here is derived from an EMBL/GenBank/DDBJ whole genome shotgun (WGS) entry which is preliminary data.</text>
</comment>
<organism evidence="5 6">
    <name type="scientific">Roseivirga echinicomitans</name>
    <dbReference type="NCBI Taxonomy" id="296218"/>
    <lineage>
        <taxon>Bacteria</taxon>
        <taxon>Pseudomonadati</taxon>
        <taxon>Bacteroidota</taxon>
        <taxon>Cytophagia</taxon>
        <taxon>Cytophagales</taxon>
        <taxon>Roseivirgaceae</taxon>
        <taxon>Roseivirga</taxon>
    </lineage>
</organism>